<sequence length="1340" mass="138998">MTTEHISFPARWQFWIDRGGTFTDIVARRPDGSLVTRKLLSENPGRYRDAAIAGIRELLGLGAGDPIPPGAVEAVKMGTTVATNALLERKGEPTLLVITRGFADALRIGSQHRPRIFDRHIVLPAPLNADVIEIDERIGADGEVVTPLDEAAARAALQAAFARGLRAVAIVLMHGWKFTAHEARLADMAREVGFTQVSVSHRVSPLMRLVPRGDTTVVDAYLSPVLRRYVEQVAAELPGVPLSFMQSNGGLTEAARFAGKDAILSGPAGGIVGMVRTALAAGLADGEAAGATAGAVPMAQAATEPPTLRLIGFDMGGTSTDVSHFAGRDLGDLERSFDTTVAGARLRVPMLSIHTVAAGGGSLLHFDGQRLRVGPDSAGADPGPASYRRGGPLTVTDANVMVGKLQPARFPAVFGPDGNAPLDADTVREKFAALADEIAAATGSRRAPEEVAEGFIDIAVQNMANAIRQISVARGHDVTRYTLAVFGGAGGQHACRVADALGMTRVFAHPLAGVLSAYGMGLARPAVLRERSMELALDEAALPALAAALDALAGEALAELGDAAATDGTAMPDGTGGGAHAESSGTAAHATVTPAVPAPLVLRRVHLRYAGTDTALVLPWHADLPTLAADFEAAYRRRYAFTMTGRALVAEAVSVEVAPTEQALPGAAPASACGTTGSKALTQPVRTTPPAMTAHAAGMAMLGAEAIPAAPAPRIRLFTAGRWHDAPLLDRDALAPGQPVTGPAVIAEATATTVIEPGWTGTLAPAGHLLLERAEPLAERIPADADRPDPVLLEVFGNLFMNIAEQMGLRLQNTAHSVNIKERLDFSCAIFDGAGRLIANAPHMPVHLGSMGESVRSVMRAGGLPVPAAAKASGTDAVQSLAGDARRIRPGDVYVLNAPYNGGTHLPDVTVVTPVFAQDVDPAASSDAPVFWLGARGHHADIGGIAPGSMPANSRTVDEEGVLIDDFLLVRDGMFREAELRALLTGARWPARNVEQNLADLRAQVAANAKGAQELAAACRRHGLAVVLAYMRHVQANAEGAVRRVIGALRDGAHEVWLDPLADSPIRPVIRVAITVDRERGAARIDFSGTSAQLPNNFNAPRSIATAAVLYVFRTLVGDDIPLNEGCLAPLEIIVPPGSMLDPKAPGAVVAGNVETSQAIVQALYGALGLMSESQATMNNFIFGDATRQYYETLAGGSSAGVVRDAAGAIVAGFDGTDAVQTHMTNSRLTDPEVLEWRFPVRLQAFAIRRGSGGAGRWKGGDGVVRRLGFLAPMTVSLLSGNRAAGPRGAEGGADGAPGVNRVERAGGGVEVLGGCARAELAAGDSIVIETPGAGGFGQA</sequence>
<feature type="domain" description="Hydantoinase B/oxoprolinase" evidence="4">
    <location>
        <begin position="789"/>
        <end position="1339"/>
    </location>
</feature>
<feature type="region of interest" description="Disordered" evidence="2">
    <location>
        <begin position="568"/>
        <end position="589"/>
    </location>
</feature>
<dbReference type="RefSeq" id="WP_028311205.1">
    <property type="nucleotide sequence ID" value="NZ_AXWS01000008.1"/>
</dbReference>
<dbReference type="OrthoDB" id="9768323at2"/>
<dbReference type="PANTHER" id="PTHR11365">
    <property type="entry name" value="5-OXOPROLINASE RELATED"/>
    <property type="match status" value="1"/>
</dbReference>
<organism evidence="7 8">
    <name type="scientific">Derxia gummosa DSM 723</name>
    <dbReference type="NCBI Taxonomy" id="1121388"/>
    <lineage>
        <taxon>Bacteria</taxon>
        <taxon>Pseudomonadati</taxon>
        <taxon>Pseudomonadota</taxon>
        <taxon>Betaproteobacteria</taxon>
        <taxon>Burkholderiales</taxon>
        <taxon>Alcaligenaceae</taxon>
        <taxon>Derxia</taxon>
    </lineage>
</organism>
<feature type="domain" description="Hydantoinase A/oxoprolinase" evidence="3">
    <location>
        <begin position="289"/>
        <end position="525"/>
    </location>
</feature>
<feature type="domain" description="Hydantoinase/oxoprolinase N-terminal" evidence="5">
    <location>
        <begin position="14"/>
        <end position="192"/>
    </location>
</feature>
<feature type="domain" description="Hydantoinase A/oxoprolinase" evidence="3">
    <location>
        <begin position="212"/>
        <end position="281"/>
    </location>
</feature>
<evidence type="ECO:0000313" key="7">
    <source>
        <dbReference type="Proteomes" id="UP000675920"/>
    </source>
</evidence>
<protein>
    <submittedName>
        <fullName evidence="8">Hydantoinase B/oxoprolinase family protein</fullName>
    </submittedName>
</protein>
<dbReference type="GO" id="GO:0006749">
    <property type="term" value="P:glutathione metabolic process"/>
    <property type="evidence" value="ECO:0007669"/>
    <property type="project" value="TreeGrafter"/>
</dbReference>
<dbReference type="GO" id="GO:0017168">
    <property type="term" value="F:5-oxoprolinase (ATP-hydrolyzing) activity"/>
    <property type="evidence" value="ECO:0007669"/>
    <property type="project" value="TreeGrafter"/>
</dbReference>
<feature type="domain" description="Acetophenone carboxylase-like C-terminal" evidence="6">
    <location>
        <begin position="713"/>
        <end position="763"/>
    </location>
</feature>
<comment type="similarity">
    <text evidence="1">Belongs to the oxoprolinase family.</text>
</comment>
<dbReference type="PANTHER" id="PTHR11365:SF23">
    <property type="entry name" value="HYPOTHETICAL 5-OXOPROLINASE (EUROFUNG)-RELATED"/>
    <property type="match status" value="1"/>
</dbReference>
<dbReference type="Proteomes" id="UP000675920">
    <property type="component" value="Unplaced"/>
</dbReference>
<proteinExistence type="inferred from homology"/>
<dbReference type="InterPro" id="IPR008040">
    <property type="entry name" value="Hydant_A_N"/>
</dbReference>
<dbReference type="Pfam" id="PF19278">
    <property type="entry name" value="Hydant_A_C"/>
    <property type="match status" value="1"/>
</dbReference>
<evidence type="ECO:0000259" key="6">
    <source>
        <dbReference type="Pfam" id="PF19278"/>
    </source>
</evidence>
<evidence type="ECO:0000313" key="8">
    <source>
        <dbReference type="RefSeq" id="WP_028311205.1"/>
    </source>
</evidence>
<dbReference type="GO" id="GO:0005829">
    <property type="term" value="C:cytosol"/>
    <property type="evidence" value="ECO:0007669"/>
    <property type="project" value="TreeGrafter"/>
</dbReference>
<reference evidence="8" key="2">
    <citation type="submission" date="2025-08" db="UniProtKB">
        <authorList>
            <consortium name="RefSeq"/>
        </authorList>
    </citation>
    <scope>IDENTIFICATION</scope>
</reference>
<dbReference type="InterPro" id="IPR002821">
    <property type="entry name" value="Hydantoinase_A"/>
</dbReference>
<evidence type="ECO:0000259" key="3">
    <source>
        <dbReference type="Pfam" id="PF01968"/>
    </source>
</evidence>
<evidence type="ECO:0000256" key="1">
    <source>
        <dbReference type="ARBA" id="ARBA00010403"/>
    </source>
</evidence>
<dbReference type="InterPro" id="IPR049517">
    <property type="entry name" value="ACX-like_C"/>
</dbReference>
<name>A0A8B6X463_9BURK</name>
<evidence type="ECO:0000256" key="2">
    <source>
        <dbReference type="SAM" id="MobiDB-lite"/>
    </source>
</evidence>
<dbReference type="InterPro" id="IPR003692">
    <property type="entry name" value="Hydantoinase_B"/>
</dbReference>
<evidence type="ECO:0000259" key="5">
    <source>
        <dbReference type="Pfam" id="PF05378"/>
    </source>
</evidence>
<dbReference type="InterPro" id="IPR045079">
    <property type="entry name" value="Oxoprolinase-like"/>
</dbReference>
<dbReference type="Pfam" id="PF05378">
    <property type="entry name" value="Hydant_A_N"/>
    <property type="match status" value="1"/>
</dbReference>
<reference evidence="8" key="1">
    <citation type="journal article" date="1992" name="J. Bacteriol.">
        <title>Cloning and sequencing of the genes involved in the conversion of 5-substituted hydantoins to the corresponding L-amino acids from the native plasmid of Pseudomonas sp. strain NS671.</title>
        <authorList>
            <person name="Watabe K."/>
            <person name="Ishikawa T."/>
            <person name="Mukohara Y."/>
            <person name="Nakamura H."/>
        </authorList>
    </citation>
    <scope>NUCLEOTIDE SEQUENCE</scope>
</reference>
<keyword evidence="7" id="KW-1185">Reference proteome</keyword>
<accession>A0A8B6X463</accession>
<evidence type="ECO:0000259" key="4">
    <source>
        <dbReference type="Pfam" id="PF02538"/>
    </source>
</evidence>
<dbReference type="Pfam" id="PF02538">
    <property type="entry name" value="Hydantoinase_B"/>
    <property type="match status" value="1"/>
</dbReference>
<dbReference type="Pfam" id="PF01968">
    <property type="entry name" value="Hydantoinase_A"/>
    <property type="match status" value="2"/>
</dbReference>